<dbReference type="InParanoid" id="A0A1X7TVM3"/>
<evidence type="ECO:0000313" key="2">
    <source>
        <dbReference type="EnsemblMetazoa" id="Aqu2.1.19164_001"/>
    </source>
</evidence>
<protein>
    <recommendedName>
        <fullName evidence="1">DUF6570 domain-containing protein</fullName>
    </recommendedName>
</protein>
<dbReference type="eggNOG" id="ENOG502TDHT">
    <property type="taxonomic scope" value="Eukaryota"/>
</dbReference>
<dbReference type="OrthoDB" id="416437at2759"/>
<dbReference type="AlphaFoldDB" id="A0A1X7TVM3"/>
<proteinExistence type="predicted"/>
<sequence>MADWAWSRGYWDCESDDGEDECDALFLRTPEQLHFTSQQNLSQQLEQQEEVYYDEDPLITQATSNTIVVQPEETEFDNVHYAINDSKDDDPFRIQNLDTVLYFQYSDAIDEFKKALSDQAFNVCCSCERLLRKKSVTEAKNLDSDVWNIPLHYIRENDPTALNKVMYIGNHCKPIIRKNEVPARCMLNGLKCEPLPKELENLDPLRCQLIQRAQCFQTIVRLGTHTLKVPTYNFLKALKGAMFYLPLPLEKTMDTLNEVGIDSNHLPNPELYIIINGQPTKSNNVWRSLVDVNKIKAALTKLKEINWLYRNIDDDSIDESSKNVIQVVSNTTCKMLAKANDQDLEGHSAYTIRNLDIKIATGSDISQFKLMNVKEAPIDNRQEHLDLLCFPNLFPT</sequence>
<dbReference type="Pfam" id="PF20209">
    <property type="entry name" value="DUF6570"/>
    <property type="match status" value="1"/>
</dbReference>
<accession>A0A1X7TVM3</accession>
<dbReference type="InterPro" id="IPR046700">
    <property type="entry name" value="DUF6570"/>
</dbReference>
<dbReference type="EnsemblMetazoa" id="Aqu2.1.19164_001">
    <property type="protein sequence ID" value="Aqu2.1.19164_001"/>
    <property type="gene ID" value="Aqu2.1.19164"/>
</dbReference>
<name>A0A1X7TVM3_AMPQE</name>
<organism evidence="2">
    <name type="scientific">Amphimedon queenslandica</name>
    <name type="common">Sponge</name>
    <dbReference type="NCBI Taxonomy" id="400682"/>
    <lineage>
        <taxon>Eukaryota</taxon>
        <taxon>Metazoa</taxon>
        <taxon>Porifera</taxon>
        <taxon>Demospongiae</taxon>
        <taxon>Heteroscleromorpha</taxon>
        <taxon>Haplosclerida</taxon>
        <taxon>Niphatidae</taxon>
        <taxon>Amphimedon</taxon>
    </lineage>
</organism>
<feature type="domain" description="DUF6570" evidence="1">
    <location>
        <begin position="178"/>
        <end position="314"/>
    </location>
</feature>
<evidence type="ECO:0000259" key="1">
    <source>
        <dbReference type="Pfam" id="PF20209"/>
    </source>
</evidence>
<reference evidence="2" key="1">
    <citation type="submission" date="2017-05" db="UniProtKB">
        <authorList>
            <consortium name="EnsemblMetazoa"/>
        </authorList>
    </citation>
    <scope>IDENTIFICATION</scope>
</reference>